<evidence type="ECO:0000256" key="4">
    <source>
        <dbReference type="PROSITE-ProRule" id="PRU00047"/>
    </source>
</evidence>
<keyword evidence="3" id="KW-0862">Zinc</keyword>
<evidence type="ECO:0000259" key="6">
    <source>
        <dbReference type="PROSITE" id="PS50158"/>
    </source>
</evidence>
<dbReference type="GO" id="GO:0008270">
    <property type="term" value="F:zinc ion binding"/>
    <property type="evidence" value="ECO:0007669"/>
    <property type="project" value="UniProtKB-KW"/>
</dbReference>
<reference evidence="8" key="1">
    <citation type="journal article" date="2016" name="Nat. Genet.">
        <title>A high-quality carrot genome assembly provides new insights into carotenoid accumulation and asterid genome evolution.</title>
        <authorList>
            <person name="Iorizzo M."/>
            <person name="Ellison S."/>
            <person name="Senalik D."/>
            <person name="Zeng P."/>
            <person name="Satapoomin P."/>
            <person name="Huang J."/>
            <person name="Bowman M."/>
            <person name="Iovene M."/>
            <person name="Sanseverino W."/>
            <person name="Cavagnaro P."/>
            <person name="Yildiz M."/>
            <person name="Macko-Podgorni A."/>
            <person name="Moranska E."/>
            <person name="Grzebelus E."/>
            <person name="Grzebelus D."/>
            <person name="Ashrafi H."/>
            <person name="Zheng Z."/>
            <person name="Cheng S."/>
            <person name="Spooner D."/>
            <person name="Van Deynze A."/>
            <person name="Simon P."/>
        </authorList>
    </citation>
    <scope>NUCLEOTIDE SEQUENCE</scope>
    <source>
        <tissue evidence="8">Leaf</tissue>
    </source>
</reference>
<dbReference type="Proteomes" id="UP000077755">
    <property type="component" value="Chromosome 5"/>
</dbReference>
<dbReference type="AlphaFoldDB" id="A0AAF0X4T8"/>
<keyword evidence="9" id="KW-1185">Reference proteome</keyword>
<dbReference type="GO" id="GO:0003676">
    <property type="term" value="F:nucleic acid binding"/>
    <property type="evidence" value="ECO:0007669"/>
    <property type="project" value="InterPro"/>
</dbReference>
<evidence type="ECO:0008006" key="10">
    <source>
        <dbReference type="Google" id="ProtNLM"/>
    </source>
</evidence>
<evidence type="ECO:0000256" key="1">
    <source>
        <dbReference type="ARBA" id="ARBA00022723"/>
    </source>
</evidence>
<dbReference type="SMART" id="SM00575">
    <property type="entry name" value="ZnF_PMZ"/>
    <property type="match status" value="1"/>
</dbReference>
<evidence type="ECO:0000256" key="3">
    <source>
        <dbReference type="ARBA" id="ARBA00022833"/>
    </source>
</evidence>
<dbReference type="Pfam" id="PF04434">
    <property type="entry name" value="SWIM"/>
    <property type="match status" value="1"/>
</dbReference>
<feature type="domain" description="CCHC-type" evidence="6">
    <location>
        <begin position="189"/>
        <end position="205"/>
    </location>
</feature>
<organism evidence="8 9">
    <name type="scientific">Daucus carota subsp. sativus</name>
    <name type="common">Carrot</name>
    <dbReference type="NCBI Taxonomy" id="79200"/>
    <lineage>
        <taxon>Eukaryota</taxon>
        <taxon>Viridiplantae</taxon>
        <taxon>Streptophyta</taxon>
        <taxon>Embryophyta</taxon>
        <taxon>Tracheophyta</taxon>
        <taxon>Spermatophyta</taxon>
        <taxon>Magnoliopsida</taxon>
        <taxon>eudicotyledons</taxon>
        <taxon>Gunneridae</taxon>
        <taxon>Pentapetalae</taxon>
        <taxon>asterids</taxon>
        <taxon>campanulids</taxon>
        <taxon>Apiales</taxon>
        <taxon>Apiaceae</taxon>
        <taxon>Apioideae</taxon>
        <taxon>Scandiceae</taxon>
        <taxon>Daucinae</taxon>
        <taxon>Daucus</taxon>
        <taxon>Daucus sect. Daucus</taxon>
    </lineage>
</organism>
<feature type="domain" description="SWIM-type" evidence="7">
    <location>
        <begin position="69"/>
        <end position="101"/>
    </location>
</feature>
<feature type="compositionally biased region" description="Polar residues" evidence="5">
    <location>
        <begin position="304"/>
        <end position="317"/>
    </location>
</feature>
<evidence type="ECO:0000256" key="5">
    <source>
        <dbReference type="SAM" id="MobiDB-lite"/>
    </source>
</evidence>
<dbReference type="PROSITE" id="PS50966">
    <property type="entry name" value="ZF_SWIM"/>
    <property type="match status" value="1"/>
</dbReference>
<reference evidence="8" key="2">
    <citation type="submission" date="2022-03" db="EMBL/GenBank/DDBJ databases">
        <title>Draft title - Genomic analysis of global carrot germplasm unveils the trajectory of domestication and the origin of high carotenoid orange carrot.</title>
        <authorList>
            <person name="Iorizzo M."/>
            <person name="Ellison S."/>
            <person name="Senalik D."/>
            <person name="Macko-Podgorni A."/>
            <person name="Grzebelus D."/>
            <person name="Bostan H."/>
            <person name="Rolling W."/>
            <person name="Curaba J."/>
            <person name="Simon P."/>
        </authorList>
    </citation>
    <scope>NUCLEOTIDE SEQUENCE</scope>
    <source>
        <tissue evidence="8">Leaf</tissue>
    </source>
</reference>
<feature type="region of interest" description="Disordered" evidence="5">
    <location>
        <begin position="153"/>
        <end position="216"/>
    </location>
</feature>
<feature type="region of interest" description="Disordered" evidence="5">
    <location>
        <begin position="304"/>
        <end position="323"/>
    </location>
</feature>
<evidence type="ECO:0000313" key="9">
    <source>
        <dbReference type="Proteomes" id="UP000077755"/>
    </source>
</evidence>
<keyword evidence="2 4" id="KW-0863">Zinc-finger</keyword>
<dbReference type="InterPro" id="IPR006564">
    <property type="entry name" value="Znf_PMZ"/>
</dbReference>
<feature type="compositionally biased region" description="Basic and acidic residues" evidence="5">
    <location>
        <begin position="160"/>
        <end position="180"/>
    </location>
</feature>
<dbReference type="EMBL" id="CP093347">
    <property type="protein sequence ID" value="WOH00279.1"/>
    <property type="molecule type" value="Genomic_DNA"/>
</dbReference>
<accession>A0AAF0X4T8</accession>
<evidence type="ECO:0000313" key="8">
    <source>
        <dbReference type="EMBL" id="WOH00279.1"/>
    </source>
</evidence>
<evidence type="ECO:0000256" key="2">
    <source>
        <dbReference type="ARBA" id="ARBA00022771"/>
    </source>
</evidence>
<dbReference type="InterPro" id="IPR007527">
    <property type="entry name" value="Znf_SWIM"/>
</dbReference>
<protein>
    <recommendedName>
        <fullName evidence="10">SWIM-type domain-containing protein</fullName>
    </recommendedName>
</protein>
<dbReference type="PANTHER" id="PTHR31973">
    <property type="entry name" value="POLYPROTEIN, PUTATIVE-RELATED"/>
    <property type="match status" value="1"/>
</dbReference>
<evidence type="ECO:0000259" key="7">
    <source>
        <dbReference type="PROSITE" id="PS50966"/>
    </source>
</evidence>
<keyword evidence="1" id="KW-0479">Metal-binding</keyword>
<sequence length="323" mass="37280">MPLLDMLQEIHFKLLSRVRQKRDEMISNNLQLCPKIKKLLDERITQSRKWRASWDGQSRYQVKYNTRYVTVDLDKRSCDCRNFDLTGIPCPHALAAIFDRRHQPIDYVSDYYKRDKYLATYSFPLQALKGIDYWDYHSDEELLPPEIPKKLRGRPKRLRRREEWEGGTQGKRDNKDERVQRWSGKRVQKCSKCGKTGHRRPKCPDLQGEQGHGGNQGVQVEQTHVENAPSVKRKKLSVGRPKLPVRRHKTNTVYIEPNVISTRGSQVVQQSPTPPLMTESSETGHFMMQVLGSVGYSAVYTSTPATSGVPHATSTEEAFNLDD</sequence>
<dbReference type="InterPro" id="IPR001878">
    <property type="entry name" value="Znf_CCHC"/>
</dbReference>
<dbReference type="PANTHER" id="PTHR31973:SF187">
    <property type="entry name" value="MUTATOR TRANSPOSASE MUDRA PROTEIN"/>
    <property type="match status" value="1"/>
</dbReference>
<dbReference type="PROSITE" id="PS50158">
    <property type="entry name" value="ZF_CCHC"/>
    <property type="match status" value="1"/>
</dbReference>
<name>A0AAF0X4T8_DAUCS</name>
<gene>
    <name evidence="8" type="ORF">DCAR_0519638</name>
</gene>
<proteinExistence type="predicted"/>